<evidence type="ECO:0000313" key="1">
    <source>
        <dbReference type="EMBL" id="AMO24770.1"/>
    </source>
</evidence>
<dbReference type="InterPro" id="IPR012668">
    <property type="entry name" value="CHP02466"/>
</dbReference>
<dbReference type="Proteomes" id="UP000070433">
    <property type="component" value="Chromosome"/>
</dbReference>
<reference evidence="1 2" key="1">
    <citation type="journal article" date="2014" name="Int. J. Syst. Evol. Microbiol.">
        <title>Ramlibacter solisilvae sp. nov., isolated from forest soil, and emended description of the genus Ramlibacter.</title>
        <authorList>
            <person name="Lee H.J."/>
            <person name="Lee S.H."/>
            <person name="Lee S.S."/>
            <person name="Lee J.S."/>
            <person name="Kim Y."/>
            <person name="Kim S.C."/>
            <person name="Jeon C.O."/>
        </authorList>
    </citation>
    <scope>NUCLEOTIDE SEQUENCE [LARGE SCALE GENOMIC DNA]</scope>
    <source>
        <strain evidence="1 2">5-10</strain>
    </source>
</reference>
<gene>
    <name evidence="1" type="ORF">UC35_20445</name>
</gene>
<dbReference type="Pfam" id="PF13759">
    <property type="entry name" value="2OG-FeII_Oxy_5"/>
    <property type="match status" value="1"/>
</dbReference>
<evidence type="ECO:0000313" key="2">
    <source>
        <dbReference type="Proteomes" id="UP000070433"/>
    </source>
</evidence>
<dbReference type="PATRIC" id="fig|94132.3.peg.4171"/>
<accession>A0A127JXQ2</accession>
<dbReference type="Gene3D" id="2.60.120.620">
    <property type="entry name" value="q2cbj1_9rhob like domain"/>
    <property type="match status" value="1"/>
</dbReference>
<sequence>MVTTRDLWLETSDVIPMFPTLVWRFELKADFRDAMDAKLVPLLGQLRRDRPALAAGQGWQSEQTLHARPELQDLCACVSHVARSILRFWRIGYDALEITGCWATVLAEGAMHRAHTHPNNVLSGVYYLRTPPGADTINFHDPRIQARVIRPPVVELTAENTDQVVVRVSQGTLLMFPSWLEHSVDASTSGQERISISFNLMYSAFAEHIGKPLW</sequence>
<protein>
    <submittedName>
        <fullName evidence="1">Uncharacterized protein</fullName>
    </submittedName>
</protein>
<dbReference type="OrthoDB" id="549777at2"/>
<organism evidence="1 2">
    <name type="scientific">Ramlibacter tataouinensis</name>
    <dbReference type="NCBI Taxonomy" id="94132"/>
    <lineage>
        <taxon>Bacteria</taxon>
        <taxon>Pseudomonadati</taxon>
        <taxon>Pseudomonadota</taxon>
        <taxon>Betaproteobacteria</taxon>
        <taxon>Burkholderiales</taxon>
        <taxon>Comamonadaceae</taxon>
        <taxon>Ramlibacter</taxon>
    </lineage>
</organism>
<dbReference type="NCBIfam" id="TIGR02466">
    <property type="entry name" value="TIGR02466 family protein"/>
    <property type="match status" value="1"/>
</dbReference>
<dbReference type="AlphaFoldDB" id="A0A127JXQ2"/>
<proteinExistence type="predicted"/>
<keyword evidence="2" id="KW-1185">Reference proteome</keyword>
<dbReference type="RefSeq" id="WP_061502970.1">
    <property type="nucleotide sequence ID" value="NZ_CP010951.1"/>
</dbReference>
<name>A0A127JXQ2_9BURK</name>
<dbReference type="EMBL" id="CP010951">
    <property type="protein sequence ID" value="AMO24770.1"/>
    <property type="molecule type" value="Genomic_DNA"/>
</dbReference>